<evidence type="ECO:0000313" key="2">
    <source>
        <dbReference type="EMBL" id="CAI4033557.1"/>
    </source>
</evidence>
<evidence type="ECO:0000256" key="1">
    <source>
        <dbReference type="SAM" id="Phobius"/>
    </source>
</evidence>
<organism evidence="2 3">
    <name type="scientific">Nitrospira tepida</name>
    <dbReference type="NCBI Taxonomy" id="2973512"/>
    <lineage>
        <taxon>Bacteria</taxon>
        <taxon>Pseudomonadati</taxon>
        <taxon>Nitrospirota</taxon>
        <taxon>Nitrospiria</taxon>
        <taxon>Nitrospirales</taxon>
        <taxon>Nitrospiraceae</taxon>
        <taxon>Nitrospira</taxon>
    </lineage>
</organism>
<keyword evidence="1" id="KW-1133">Transmembrane helix</keyword>
<feature type="transmembrane region" description="Helical" evidence="1">
    <location>
        <begin position="7"/>
        <end position="27"/>
    </location>
</feature>
<keyword evidence="1" id="KW-0812">Transmembrane</keyword>
<sequence length="317" mass="34712">MERHYDVNDLAVAIGLAATVFSGYLLMTAANGTFQAAPPQQGATSQPTGILASMVWLQPALGQAILDQSLLERDGPRAITESATNLSRALVAQHRFGAAPENLSQIVEDKAARMKTDHEGRVQTVMGRAIVNFSQRGWRSGLVPSGFEPSEFNKRMIHATETMGRRLDGEFSSVWQPTLGRIIVDTSRELTALAAQIQERTGRAIMQVTQAQMRYEDARAANQYQLASVTTAIRRTTQLAEQFERLAVADGRTGERMARLAEPRSWPEIPVGYFIAASAALLGIFGGGLAFRSGRAEEETAADMKFEALQRVYRKIA</sequence>
<dbReference type="KEGG" id="nti:DNFV4_03998"/>
<keyword evidence="1" id="KW-0472">Membrane</keyword>
<feature type="transmembrane region" description="Helical" evidence="1">
    <location>
        <begin position="271"/>
        <end position="291"/>
    </location>
</feature>
<proteinExistence type="predicted"/>
<accession>A0AA86T8I1</accession>
<dbReference type="Proteomes" id="UP001179121">
    <property type="component" value="Chromosome"/>
</dbReference>
<gene>
    <name evidence="2" type="ORF">DNFV4_03998</name>
</gene>
<name>A0AA86T8I1_9BACT</name>
<dbReference type="AlphaFoldDB" id="A0AA86T8I1"/>
<keyword evidence="3" id="KW-1185">Reference proteome</keyword>
<dbReference type="RefSeq" id="WP_289270862.1">
    <property type="nucleotide sequence ID" value="NZ_OX365700.1"/>
</dbReference>
<reference evidence="2" key="1">
    <citation type="submission" date="2022-10" db="EMBL/GenBank/DDBJ databases">
        <authorList>
            <person name="Koch H."/>
        </authorList>
    </citation>
    <scope>NUCLEOTIDE SEQUENCE</scope>
    <source>
        <strain evidence="2">DNF</strain>
    </source>
</reference>
<dbReference type="EMBL" id="OX365700">
    <property type="protein sequence ID" value="CAI4033557.1"/>
    <property type="molecule type" value="Genomic_DNA"/>
</dbReference>
<evidence type="ECO:0000313" key="3">
    <source>
        <dbReference type="Proteomes" id="UP001179121"/>
    </source>
</evidence>
<protein>
    <submittedName>
        <fullName evidence="2">Uncharacterized protein</fullName>
    </submittedName>
</protein>